<name>A0A1F7VDU1_9BACT</name>
<evidence type="ECO:0000256" key="2">
    <source>
        <dbReference type="SAM" id="Phobius"/>
    </source>
</evidence>
<feature type="region of interest" description="Disordered" evidence="1">
    <location>
        <begin position="51"/>
        <end position="117"/>
    </location>
</feature>
<dbReference type="SUPFAM" id="SSF74853">
    <property type="entry name" value="Lamin A/C globular tail domain"/>
    <property type="match status" value="2"/>
</dbReference>
<keyword evidence="2" id="KW-1133">Transmembrane helix</keyword>
<feature type="region of interest" description="Disordered" evidence="1">
    <location>
        <begin position="252"/>
        <end position="287"/>
    </location>
</feature>
<reference evidence="4 5" key="1">
    <citation type="journal article" date="2016" name="Nat. Commun.">
        <title>Thousands of microbial genomes shed light on interconnected biogeochemical processes in an aquifer system.</title>
        <authorList>
            <person name="Anantharaman K."/>
            <person name="Brown C.T."/>
            <person name="Hug L.A."/>
            <person name="Sharon I."/>
            <person name="Castelle C.J."/>
            <person name="Probst A.J."/>
            <person name="Thomas B.C."/>
            <person name="Singh A."/>
            <person name="Wilkins M.J."/>
            <person name="Karaoz U."/>
            <person name="Brodie E.L."/>
            <person name="Williams K.H."/>
            <person name="Hubbard S.S."/>
            <person name="Banfield J.F."/>
        </authorList>
    </citation>
    <scope>NUCLEOTIDE SEQUENCE [LARGE SCALE GENOMIC DNA]</scope>
</reference>
<keyword evidence="2" id="KW-0812">Transmembrane</keyword>
<feature type="region of interest" description="Disordered" evidence="1">
    <location>
        <begin position="421"/>
        <end position="457"/>
    </location>
</feature>
<dbReference type="Gene3D" id="2.60.40.1260">
    <property type="entry name" value="Lamin Tail domain"/>
    <property type="match status" value="2"/>
</dbReference>
<dbReference type="PROSITE" id="PS51841">
    <property type="entry name" value="LTD"/>
    <property type="match status" value="2"/>
</dbReference>
<feature type="compositionally biased region" description="Polar residues" evidence="1">
    <location>
        <begin position="74"/>
        <end position="95"/>
    </location>
</feature>
<gene>
    <name evidence="4" type="ORF">A3I42_01965</name>
</gene>
<dbReference type="InterPro" id="IPR001322">
    <property type="entry name" value="Lamin_tail_dom"/>
</dbReference>
<organism evidence="4 5">
    <name type="scientific">Candidatus Uhrbacteria bacterium RIFCSPLOWO2_02_FULL_49_11</name>
    <dbReference type="NCBI Taxonomy" id="1802409"/>
    <lineage>
        <taxon>Bacteria</taxon>
        <taxon>Candidatus Uhriibacteriota</taxon>
    </lineage>
</organism>
<feature type="transmembrane region" description="Helical" evidence="2">
    <location>
        <begin position="665"/>
        <end position="683"/>
    </location>
</feature>
<feature type="compositionally biased region" description="Polar residues" evidence="1">
    <location>
        <begin position="252"/>
        <end position="269"/>
    </location>
</feature>
<keyword evidence="2" id="KW-0472">Membrane</keyword>
<accession>A0A1F7VDU1</accession>
<feature type="domain" description="LTD" evidence="3">
    <location>
        <begin position="281"/>
        <end position="462"/>
    </location>
</feature>
<dbReference type="InterPro" id="IPR036415">
    <property type="entry name" value="Lamin_tail_dom_sf"/>
</dbReference>
<feature type="domain" description="LTD" evidence="3">
    <location>
        <begin position="114"/>
        <end position="269"/>
    </location>
</feature>
<feature type="compositionally biased region" description="Low complexity" evidence="1">
    <location>
        <begin position="96"/>
        <end position="110"/>
    </location>
</feature>
<feature type="compositionally biased region" description="Acidic residues" evidence="1">
    <location>
        <begin position="421"/>
        <end position="431"/>
    </location>
</feature>
<dbReference type="EMBL" id="MGER01000021">
    <property type="protein sequence ID" value="OGL88615.1"/>
    <property type="molecule type" value="Genomic_DNA"/>
</dbReference>
<protein>
    <recommendedName>
        <fullName evidence="3">LTD domain-containing protein</fullName>
    </recommendedName>
</protein>
<evidence type="ECO:0000259" key="3">
    <source>
        <dbReference type="PROSITE" id="PS51841"/>
    </source>
</evidence>
<comment type="caution">
    <text evidence="4">The sequence shown here is derived from an EMBL/GenBank/DDBJ whole genome shotgun (WGS) entry which is preliminary data.</text>
</comment>
<evidence type="ECO:0000256" key="1">
    <source>
        <dbReference type="SAM" id="MobiDB-lite"/>
    </source>
</evidence>
<dbReference type="Pfam" id="PF00932">
    <property type="entry name" value="LTD"/>
    <property type="match status" value="2"/>
</dbReference>
<dbReference type="AlphaFoldDB" id="A0A1F7VDU1"/>
<proteinExistence type="predicted"/>
<sequence>MLVIAHNDYTGAIPKDIAYSTQASVTADNTIILYSDNGHTVVDLVGMGSASKAEGSAAPTPDASMSVERKGGVDTNNNAADFTLLTTPTPHQSSTGSPESNNENQGSGNNAGTTPIPQGTALSGILITFSEVLPNPVGDDATGEWIELVNLGDQEVNLADWAVEDASGKHYTITQGNAIASTTIAPYGYFVLPRNATDISLNNTGTETLRLLHIDEQTIVSISYTGPVQEGSAWARNSDGSYEWTTTPTPSASNLITAPQSVDTKSQNHPVIRPDAPLDDGAQSYASSSPPKILINELLPNPIGDDTEEEWIELKNENDDEASLSGFVLSDASGASYTFTAQSDQIPPHGLLLVPRAQTKIVLNNDGDTIFLKYQGHTLTQIQYGKNQEGTSFARDDQGNYTWTTSPTPGKPNVISLPAEIEEESDEEEEPFNAQTAVASPQDNEEARDTNEQPKPIVSPKDVRKVEIKDIRSLPRNTKVATEGVVIVPSGVFGRTSMYLNGMQIYSVAVQFPDCATGDLVEVQGYVSMSGNETRITVPKTGWVKKIGKGEPPEPLLLTAATLSDEQEGSLVQVEGELIEKKSTTLWFDDDTGEVRITLKDTTGLHPEDFTAGEHYTVKGVLSETSAGYRVLPRGKDDVASQGAVQGASTQKEMSTSDVQYTRPLYYVVTALALIAIALGLGIKKWREHKGISTP</sequence>
<dbReference type="Proteomes" id="UP000178264">
    <property type="component" value="Unassembled WGS sequence"/>
</dbReference>
<evidence type="ECO:0000313" key="5">
    <source>
        <dbReference type="Proteomes" id="UP000178264"/>
    </source>
</evidence>
<feature type="compositionally biased region" description="Polar residues" evidence="1">
    <location>
        <begin position="433"/>
        <end position="442"/>
    </location>
</feature>
<evidence type="ECO:0000313" key="4">
    <source>
        <dbReference type="EMBL" id="OGL88615.1"/>
    </source>
</evidence>